<evidence type="ECO:0000256" key="2">
    <source>
        <dbReference type="SAM" id="Phobius"/>
    </source>
</evidence>
<evidence type="ECO:0000313" key="3">
    <source>
        <dbReference type="EMBL" id="KAK9702140.1"/>
    </source>
</evidence>
<dbReference type="Proteomes" id="UP001479436">
    <property type="component" value="Unassembled WGS sequence"/>
</dbReference>
<organism evidence="3 4">
    <name type="scientific">Basidiobolus ranarum</name>
    <dbReference type="NCBI Taxonomy" id="34480"/>
    <lineage>
        <taxon>Eukaryota</taxon>
        <taxon>Fungi</taxon>
        <taxon>Fungi incertae sedis</taxon>
        <taxon>Zoopagomycota</taxon>
        <taxon>Entomophthoromycotina</taxon>
        <taxon>Basidiobolomycetes</taxon>
        <taxon>Basidiobolales</taxon>
        <taxon>Basidiobolaceae</taxon>
        <taxon>Basidiobolus</taxon>
    </lineage>
</organism>
<feature type="transmembrane region" description="Helical" evidence="2">
    <location>
        <begin position="233"/>
        <end position="251"/>
    </location>
</feature>
<keyword evidence="2" id="KW-0472">Membrane</keyword>
<evidence type="ECO:0000256" key="1">
    <source>
        <dbReference type="SAM" id="MobiDB-lite"/>
    </source>
</evidence>
<feature type="compositionally biased region" description="Polar residues" evidence="1">
    <location>
        <begin position="76"/>
        <end position="93"/>
    </location>
</feature>
<name>A0ABR2VTW3_9FUNG</name>
<accession>A0ABR2VTW3</accession>
<feature type="transmembrane region" description="Helical" evidence="2">
    <location>
        <begin position="272"/>
        <end position="292"/>
    </location>
</feature>
<feature type="compositionally biased region" description="Basic and acidic residues" evidence="1">
    <location>
        <begin position="66"/>
        <end position="75"/>
    </location>
</feature>
<sequence length="372" mass="43671">MHSFGARKSQVNLEEPIPTFPNNHNFLHKTPHGQRVNSFKERPKSCPTFDRKPPKYFQDAHNQQPKTREKQKRCWESTTQANSQKESQSNQKPSFKRKNTSKDKKTYRKARPTRLSQGFLSLSFQMYFVYNGLYILLRSCNSSLYIQSFVHFVFLLTTLYHLLFLIGSLISPKLLRFVILNGTHFVNGSLWLCIWIIPSNRKPSAIIETYGLTDNAEKLSLLGFSKYGDWTTIWMPIVHWLVFLVLQRNLMSIIFWEHDGGLKPKQLLKYRGFNGTSSLFVILIWECIRPFYLESRNHLLIKGLISFDLETDISRFPGFVVPSMVSIGAAFTLFWWYNFMAIQYAGVAWKEPFRKGTLFFYDCRKLVFSEIY</sequence>
<gene>
    <name evidence="3" type="ORF">K7432_011394</name>
</gene>
<keyword evidence="2" id="KW-1133">Transmembrane helix</keyword>
<feature type="transmembrane region" description="Helical" evidence="2">
    <location>
        <begin position="118"/>
        <end position="137"/>
    </location>
</feature>
<reference evidence="3 4" key="1">
    <citation type="submission" date="2023-04" db="EMBL/GenBank/DDBJ databases">
        <title>Genome of Basidiobolus ranarum AG-B5.</title>
        <authorList>
            <person name="Stajich J.E."/>
            <person name="Carter-House D."/>
            <person name="Gryganskyi A."/>
        </authorList>
    </citation>
    <scope>NUCLEOTIDE SEQUENCE [LARGE SCALE GENOMIC DNA]</scope>
    <source>
        <strain evidence="3 4">AG-B5</strain>
    </source>
</reference>
<keyword evidence="4" id="KW-1185">Reference proteome</keyword>
<evidence type="ECO:0000313" key="4">
    <source>
        <dbReference type="Proteomes" id="UP001479436"/>
    </source>
</evidence>
<feature type="transmembrane region" description="Helical" evidence="2">
    <location>
        <begin position="177"/>
        <end position="197"/>
    </location>
</feature>
<feature type="compositionally biased region" description="Basic residues" evidence="1">
    <location>
        <begin position="94"/>
        <end position="110"/>
    </location>
</feature>
<feature type="region of interest" description="Disordered" evidence="1">
    <location>
        <begin position="1"/>
        <end position="110"/>
    </location>
</feature>
<feature type="transmembrane region" description="Helical" evidence="2">
    <location>
        <begin position="149"/>
        <end position="170"/>
    </location>
</feature>
<dbReference type="EMBL" id="JASJQH010007749">
    <property type="protein sequence ID" value="KAK9702140.1"/>
    <property type="molecule type" value="Genomic_DNA"/>
</dbReference>
<keyword evidence="2" id="KW-0812">Transmembrane</keyword>
<protein>
    <submittedName>
        <fullName evidence="3">Uncharacterized protein</fullName>
    </submittedName>
</protein>
<feature type="transmembrane region" description="Helical" evidence="2">
    <location>
        <begin position="316"/>
        <end position="337"/>
    </location>
</feature>
<proteinExistence type="predicted"/>
<feature type="compositionally biased region" description="Basic and acidic residues" evidence="1">
    <location>
        <begin position="38"/>
        <end position="53"/>
    </location>
</feature>
<comment type="caution">
    <text evidence="3">The sequence shown here is derived from an EMBL/GenBank/DDBJ whole genome shotgun (WGS) entry which is preliminary data.</text>
</comment>